<reference evidence="2 3" key="1">
    <citation type="journal article" date="2012" name="Int. J. Syst. Evol. Microbiol.">
        <title>Marinomonas hwangdonensis sp. nov., isolated from seawater.</title>
        <authorList>
            <person name="Jung Y.T."/>
            <person name="Oh T.K."/>
            <person name="Yoon J.H."/>
        </authorList>
    </citation>
    <scope>NUCLEOTIDE SEQUENCE [LARGE SCALE GENOMIC DNA]</scope>
    <source>
        <strain evidence="2 3">HDW-15</strain>
    </source>
</reference>
<protein>
    <submittedName>
        <fullName evidence="2">Uncharacterized protein</fullName>
    </submittedName>
</protein>
<proteinExistence type="predicted"/>
<evidence type="ECO:0000313" key="3">
    <source>
        <dbReference type="Proteomes" id="UP000280507"/>
    </source>
</evidence>
<evidence type="ECO:0000313" key="2">
    <source>
        <dbReference type="EMBL" id="RNF52978.1"/>
    </source>
</evidence>
<organism evidence="2 3">
    <name type="scientific">Marinomonas hwangdonensis</name>
    <dbReference type="NCBI Taxonomy" id="1053647"/>
    <lineage>
        <taxon>Bacteria</taxon>
        <taxon>Pseudomonadati</taxon>
        <taxon>Pseudomonadota</taxon>
        <taxon>Gammaproteobacteria</taxon>
        <taxon>Oceanospirillales</taxon>
        <taxon>Oceanospirillaceae</taxon>
        <taxon>Marinomonas</taxon>
    </lineage>
</organism>
<keyword evidence="1" id="KW-0732">Signal</keyword>
<accession>A0A3M8QA82</accession>
<sequence>MTSLKIAISRFALTSALAFTSSLSFADISPSDANKIIDDFLKNGNQTYTSLEVIPVGSIASIIMTSIDGRPVRILAHQNLAFKYRGTYISRFSFETIPMSELKNLTPDVINAWSKVALSNNSHAESFSSQGHRVVTVTSSSPIEKSLNAHALQGIPLNY</sequence>
<comment type="caution">
    <text evidence="2">The sequence shown here is derived from an EMBL/GenBank/DDBJ whole genome shotgun (WGS) entry which is preliminary data.</text>
</comment>
<evidence type="ECO:0000256" key="1">
    <source>
        <dbReference type="SAM" id="SignalP"/>
    </source>
</evidence>
<feature type="signal peptide" evidence="1">
    <location>
        <begin position="1"/>
        <end position="26"/>
    </location>
</feature>
<dbReference type="AlphaFoldDB" id="A0A3M8QA82"/>
<feature type="chain" id="PRO_5018114752" evidence="1">
    <location>
        <begin position="27"/>
        <end position="159"/>
    </location>
</feature>
<dbReference type="Proteomes" id="UP000280507">
    <property type="component" value="Unassembled WGS sequence"/>
</dbReference>
<dbReference type="RefSeq" id="WP_148039063.1">
    <property type="nucleotide sequence ID" value="NZ_RIZG01000001.1"/>
</dbReference>
<dbReference type="EMBL" id="RIZG01000001">
    <property type="protein sequence ID" value="RNF52978.1"/>
    <property type="molecule type" value="Genomic_DNA"/>
</dbReference>
<name>A0A3M8QA82_9GAMM</name>
<gene>
    <name evidence="2" type="ORF">EBI00_02440</name>
</gene>
<keyword evidence="3" id="KW-1185">Reference proteome</keyword>